<comment type="caution">
    <text evidence="4">The sequence shown here is derived from an EMBL/GenBank/DDBJ whole genome shotgun (WGS) entry which is preliminary data.</text>
</comment>
<name>A0ABX0PMN7_9GAMM</name>
<dbReference type="Pfam" id="PF07963">
    <property type="entry name" value="N_methyl"/>
    <property type="match status" value="1"/>
</dbReference>
<dbReference type="Gene3D" id="3.30.700.10">
    <property type="entry name" value="Glycoprotein, Type 4 Pilin"/>
    <property type="match status" value="1"/>
</dbReference>
<keyword evidence="3" id="KW-0812">Transmembrane</keyword>
<protein>
    <submittedName>
        <fullName evidence="4">Prepilin-type N-terminal cleavage/methylation domain-containing protein</fullName>
    </submittedName>
</protein>
<dbReference type="NCBIfam" id="TIGR02532">
    <property type="entry name" value="IV_pilin_GFxxxE"/>
    <property type="match status" value="1"/>
</dbReference>
<dbReference type="PROSITE" id="PS00409">
    <property type="entry name" value="PROKAR_NTER_METHYL"/>
    <property type="match status" value="1"/>
</dbReference>
<reference evidence="4 5" key="1">
    <citation type="submission" date="2020-03" db="EMBL/GenBank/DDBJ databases">
        <title>Identification of Halomonas strains.</title>
        <authorList>
            <person name="Xiao Z."/>
            <person name="Dong F."/>
            <person name="Wang Z."/>
            <person name="Zhao J.-Y."/>
        </authorList>
    </citation>
    <scope>NUCLEOTIDE SEQUENCE [LARGE SCALE GENOMIC DNA]</scope>
    <source>
        <strain evidence="4 5">DX6</strain>
    </source>
</reference>
<dbReference type="InterPro" id="IPR045584">
    <property type="entry name" value="Pilin-like"/>
</dbReference>
<evidence type="ECO:0000313" key="4">
    <source>
        <dbReference type="EMBL" id="NIC04184.1"/>
    </source>
</evidence>
<feature type="transmembrane region" description="Helical" evidence="3">
    <location>
        <begin position="12"/>
        <end position="34"/>
    </location>
</feature>
<dbReference type="Proteomes" id="UP001318321">
    <property type="component" value="Unassembled WGS sequence"/>
</dbReference>
<comment type="similarity">
    <text evidence="1">Belongs to the N-Me-Phe pilin family.</text>
</comment>
<dbReference type="InterPro" id="IPR012902">
    <property type="entry name" value="N_methyl_site"/>
</dbReference>
<evidence type="ECO:0000313" key="5">
    <source>
        <dbReference type="Proteomes" id="UP001318321"/>
    </source>
</evidence>
<dbReference type="SUPFAM" id="SSF54523">
    <property type="entry name" value="Pili subunits"/>
    <property type="match status" value="1"/>
</dbReference>
<gene>
    <name evidence="4" type="ORF">HBJ55_01915</name>
</gene>
<evidence type="ECO:0000256" key="1">
    <source>
        <dbReference type="ARBA" id="ARBA00005233"/>
    </source>
</evidence>
<keyword evidence="3" id="KW-0472">Membrane</keyword>
<keyword evidence="5" id="KW-1185">Reference proteome</keyword>
<dbReference type="PANTHER" id="PTHR30093:SF34">
    <property type="entry name" value="PREPILIN PEPTIDASE-DEPENDENT PROTEIN D"/>
    <property type="match status" value="1"/>
</dbReference>
<evidence type="ECO:0000256" key="2">
    <source>
        <dbReference type="ARBA" id="ARBA00022481"/>
    </source>
</evidence>
<dbReference type="EMBL" id="JAAQTO010000004">
    <property type="protein sequence ID" value="NIC04184.1"/>
    <property type="molecule type" value="Genomic_DNA"/>
</dbReference>
<dbReference type="PANTHER" id="PTHR30093">
    <property type="entry name" value="GENERAL SECRETION PATHWAY PROTEIN G"/>
    <property type="match status" value="1"/>
</dbReference>
<proteinExistence type="inferred from homology"/>
<evidence type="ECO:0000256" key="3">
    <source>
        <dbReference type="SAM" id="Phobius"/>
    </source>
</evidence>
<keyword evidence="3" id="KW-1133">Transmembrane helix</keyword>
<accession>A0ABX0PMN7</accession>
<organism evidence="4 5">
    <name type="scientific">Billgrantia bachuensis</name>
    <dbReference type="NCBI Taxonomy" id="2717286"/>
    <lineage>
        <taxon>Bacteria</taxon>
        <taxon>Pseudomonadati</taxon>
        <taxon>Pseudomonadota</taxon>
        <taxon>Gammaproteobacteria</taxon>
        <taxon>Oceanospirillales</taxon>
        <taxon>Halomonadaceae</taxon>
        <taxon>Billgrantia</taxon>
    </lineage>
</organism>
<keyword evidence="2" id="KW-0488">Methylation</keyword>
<sequence>MQKRAAAKQGQGGFTLIELLIVVAIIGILAAIAIPQYQSYTERSANNACDIESKAFANSVLAALYSNDTPPAAPTGAACTYSGYDPTTVAIGDSFTASPVAPGDTTITFTLQLGT</sequence>